<accession>A0A022QLG3</accession>
<gene>
    <name evidence="2" type="ORF">MIMGU_mgv1a017339mg</name>
</gene>
<feature type="signal peptide" evidence="1">
    <location>
        <begin position="1"/>
        <end position="22"/>
    </location>
</feature>
<evidence type="ECO:0000313" key="3">
    <source>
        <dbReference type="Proteomes" id="UP000030748"/>
    </source>
</evidence>
<proteinExistence type="predicted"/>
<reference evidence="2 3" key="1">
    <citation type="journal article" date="2013" name="Proc. Natl. Acad. Sci. U.S.A.">
        <title>Fine-scale variation in meiotic recombination in Mimulus inferred from population shotgun sequencing.</title>
        <authorList>
            <person name="Hellsten U."/>
            <person name="Wright K.M."/>
            <person name="Jenkins J."/>
            <person name="Shu S."/>
            <person name="Yuan Y."/>
            <person name="Wessler S.R."/>
            <person name="Schmutz J."/>
            <person name="Willis J.H."/>
            <person name="Rokhsar D.S."/>
        </authorList>
    </citation>
    <scope>NUCLEOTIDE SEQUENCE [LARGE SCALE GENOMIC DNA]</scope>
    <source>
        <strain evidence="3">cv. DUN x IM62</strain>
    </source>
</reference>
<dbReference type="EMBL" id="KI631205">
    <property type="protein sequence ID" value="EYU29537.1"/>
    <property type="molecule type" value="Genomic_DNA"/>
</dbReference>
<sequence>MVRLSTFSVALILVWIVFLSEASEARKLVVVEKGRASDLVTSSLITRGSVINADHVMAEKRFVRVDGRSLGSVPSPGNGH</sequence>
<evidence type="ECO:0000313" key="2">
    <source>
        <dbReference type="EMBL" id="EYU29537.1"/>
    </source>
</evidence>
<name>A0A022QLG3_ERYGU</name>
<evidence type="ECO:0000256" key="1">
    <source>
        <dbReference type="SAM" id="SignalP"/>
    </source>
</evidence>
<keyword evidence="1" id="KW-0732">Signal</keyword>
<feature type="chain" id="PRO_5001504370" evidence="1">
    <location>
        <begin position="23"/>
        <end position="80"/>
    </location>
</feature>
<keyword evidence="3" id="KW-1185">Reference proteome</keyword>
<protein>
    <submittedName>
        <fullName evidence="2">Uncharacterized protein</fullName>
    </submittedName>
</protein>
<dbReference type="Proteomes" id="UP000030748">
    <property type="component" value="Unassembled WGS sequence"/>
</dbReference>
<dbReference type="AlphaFoldDB" id="A0A022QLG3"/>
<organism evidence="2 3">
    <name type="scientific">Erythranthe guttata</name>
    <name type="common">Yellow monkey flower</name>
    <name type="synonym">Mimulus guttatus</name>
    <dbReference type="NCBI Taxonomy" id="4155"/>
    <lineage>
        <taxon>Eukaryota</taxon>
        <taxon>Viridiplantae</taxon>
        <taxon>Streptophyta</taxon>
        <taxon>Embryophyta</taxon>
        <taxon>Tracheophyta</taxon>
        <taxon>Spermatophyta</taxon>
        <taxon>Magnoliopsida</taxon>
        <taxon>eudicotyledons</taxon>
        <taxon>Gunneridae</taxon>
        <taxon>Pentapetalae</taxon>
        <taxon>asterids</taxon>
        <taxon>lamiids</taxon>
        <taxon>Lamiales</taxon>
        <taxon>Phrymaceae</taxon>
        <taxon>Erythranthe</taxon>
    </lineage>
</organism>